<evidence type="ECO:0000313" key="5">
    <source>
        <dbReference type="EMBL" id="TCT10729.1"/>
    </source>
</evidence>
<dbReference type="PROSITE" id="PS00662">
    <property type="entry name" value="T2SP_E"/>
    <property type="match status" value="1"/>
</dbReference>
<proteinExistence type="inferred from homology"/>
<comment type="similarity">
    <text evidence="1">Belongs to the GSP E family.</text>
</comment>
<accession>A0A4R3MEJ2</accession>
<comment type="caution">
    <text evidence="5">The sequence shown here is derived from an EMBL/GenBank/DDBJ whole genome shotgun (WGS) entry which is preliminary data.</text>
</comment>
<dbReference type="InterPro" id="IPR027417">
    <property type="entry name" value="P-loop_NTPase"/>
</dbReference>
<evidence type="ECO:0000256" key="1">
    <source>
        <dbReference type="ARBA" id="ARBA00006611"/>
    </source>
</evidence>
<gene>
    <name evidence="5" type="ORF">EDC22_105229</name>
</gene>
<dbReference type="Gene3D" id="3.40.50.300">
    <property type="entry name" value="P-loop containing nucleotide triphosphate hydrolases"/>
    <property type="match status" value="1"/>
</dbReference>
<dbReference type="GO" id="GO:0005886">
    <property type="term" value="C:plasma membrane"/>
    <property type="evidence" value="ECO:0007669"/>
    <property type="project" value="TreeGrafter"/>
</dbReference>
<dbReference type="RefSeq" id="WP_132806565.1">
    <property type="nucleotide sequence ID" value="NZ_SMAK01000005.1"/>
</dbReference>
<evidence type="ECO:0000313" key="6">
    <source>
        <dbReference type="Proteomes" id="UP000295678"/>
    </source>
</evidence>
<dbReference type="InterPro" id="IPR001482">
    <property type="entry name" value="T2SS/T4SS_dom"/>
</dbReference>
<keyword evidence="3" id="KW-0067">ATP-binding</keyword>
<dbReference type="Proteomes" id="UP000295678">
    <property type="component" value="Unassembled WGS sequence"/>
</dbReference>
<keyword evidence="6" id="KW-1185">Reference proteome</keyword>
<dbReference type="SUPFAM" id="SSF52540">
    <property type="entry name" value="P-loop containing nucleoside triphosphate hydrolases"/>
    <property type="match status" value="1"/>
</dbReference>
<dbReference type="AlphaFoldDB" id="A0A4R3MEJ2"/>
<dbReference type="EMBL" id="SMAK01000005">
    <property type="protein sequence ID" value="TCT10729.1"/>
    <property type="molecule type" value="Genomic_DNA"/>
</dbReference>
<evidence type="ECO:0000259" key="4">
    <source>
        <dbReference type="PROSITE" id="PS00662"/>
    </source>
</evidence>
<keyword evidence="2" id="KW-0547">Nucleotide-binding</keyword>
<name>A0A4R3MEJ2_9HYPH</name>
<feature type="domain" description="Bacterial type II secretion system protein E" evidence="4">
    <location>
        <begin position="339"/>
        <end position="353"/>
    </location>
</feature>
<evidence type="ECO:0000256" key="3">
    <source>
        <dbReference type="ARBA" id="ARBA00022840"/>
    </source>
</evidence>
<sequence>MSSSGPDRFGGPATPGRPAVALITRLADVPGGIPVDDMVPEEWRDRFVALIDEVAASVHVLTVPEAMGSHAMFDLRRRLGERGIANPIFVRTSAEIVKVVREHRRAAGSSSLAGADATGIERFARELIDEALLSRASDIHVETRSTHAEVFFRVDGLRRRHSNISMESARGLGVVLYSVHADASSKDVAWDPQQVMDGVIEHQGLGGETVQLRFSSAPIFPTGNFHIVIRLLRMDVSQLTLDQLGYTQDQRALLETFIASLSGMVLLCGPTNSGKSTTLQALMRRLHAHHGEALKMITVEDPVEYLVPGACQISLSRRRRNQIDERTGSVFTTYLRGALRQDPDVVMIGEIRDHDSAVVAKDFVLTGRKLFATLHTYSAVWAFVRLRELGLPSELLAMPGFISGIVYQRLVPTVCNGCAAPLRTADALPRALYARLEGLGADRLAGIRLRGPGCLACGGSGIGGRTLCAEFVATDPELLDLIGKDRHHDAERHWLARGGVAVGHFGVTALAHGADKMCRGEVDPRDLESSVGLLSMLSGRDRRGAP</sequence>
<dbReference type="PANTHER" id="PTHR30258">
    <property type="entry name" value="TYPE II SECRETION SYSTEM PROTEIN GSPE-RELATED"/>
    <property type="match status" value="1"/>
</dbReference>
<reference evidence="5 6" key="1">
    <citation type="submission" date="2019-03" db="EMBL/GenBank/DDBJ databases">
        <title>Genomic Encyclopedia of Type Strains, Phase IV (KMG-IV): sequencing the most valuable type-strain genomes for metagenomic binning, comparative biology and taxonomic classification.</title>
        <authorList>
            <person name="Goeker M."/>
        </authorList>
    </citation>
    <scope>NUCLEOTIDE SEQUENCE [LARGE SCALE GENOMIC DNA]</scope>
    <source>
        <strain evidence="5 6">DSM 19345</strain>
    </source>
</reference>
<dbReference type="Gene3D" id="3.30.450.90">
    <property type="match status" value="1"/>
</dbReference>
<dbReference type="GO" id="GO:0016887">
    <property type="term" value="F:ATP hydrolysis activity"/>
    <property type="evidence" value="ECO:0007669"/>
    <property type="project" value="TreeGrafter"/>
</dbReference>
<dbReference type="GO" id="GO:0005524">
    <property type="term" value="F:ATP binding"/>
    <property type="evidence" value="ECO:0007669"/>
    <property type="project" value="UniProtKB-KW"/>
</dbReference>
<dbReference type="OrthoDB" id="9804785at2"/>
<dbReference type="PANTHER" id="PTHR30258:SF3">
    <property type="entry name" value="SLL1921 PROTEIN"/>
    <property type="match status" value="1"/>
</dbReference>
<dbReference type="Pfam" id="PF00437">
    <property type="entry name" value="T2SSE"/>
    <property type="match status" value="1"/>
</dbReference>
<protein>
    <submittedName>
        <fullName evidence="5">Type II secretory ATPase GspE/PulE/Tfp pilus assembly ATPase PilB-like protein</fullName>
    </submittedName>
</protein>
<organism evidence="5 6">
    <name type="scientific">Tepidamorphus gemmatus</name>
    <dbReference type="NCBI Taxonomy" id="747076"/>
    <lineage>
        <taxon>Bacteria</taxon>
        <taxon>Pseudomonadati</taxon>
        <taxon>Pseudomonadota</taxon>
        <taxon>Alphaproteobacteria</taxon>
        <taxon>Hyphomicrobiales</taxon>
        <taxon>Tepidamorphaceae</taxon>
        <taxon>Tepidamorphus</taxon>
    </lineage>
</organism>
<evidence type="ECO:0000256" key="2">
    <source>
        <dbReference type="ARBA" id="ARBA00022741"/>
    </source>
</evidence>